<dbReference type="AlphaFoldDB" id="A0A2A8AZV9"/>
<feature type="non-terminal residue" evidence="1">
    <location>
        <position position="108"/>
    </location>
</feature>
<name>A0A2A8AZV9_9BACI</name>
<accession>A0A2A8AZV9</accession>
<protein>
    <submittedName>
        <fullName evidence="1">Uncharacterized protein</fullName>
    </submittedName>
</protein>
<comment type="caution">
    <text evidence="1">The sequence shown here is derived from an EMBL/GenBank/DDBJ whole genome shotgun (WGS) entry which is preliminary data.</text>
</comment>
<dbReference type="Proteomes" id="UP000220621">
    <property type="component" value="Unassembled WGS sequence"/>
</dbReference>
<sequence length="108" mass="11616">SWEVKKTLNIAAQDIVISGKVNVDKWVLNLGVIPAAQFDTPFIPRLAQAFAERLTCAQTSITGQQAMKIVTSNATESSVLLDGKHLDGEGLIQLAHSCLTPQAFKALL</sequence>
<feature type="non-terminal residue" evidence="1">
    <location>
        <position position="1"/>
    </location>
</feature>
<organism evidence="1 2">
    <name type="scientific">Bacillus wiedmannii</name>
    <dbReference type="NCBI Taxonomy" id="1890302"/>
    <lineage>
        <taxon>Bacteria</taxon>
        <taxon>Bacillati</taxon>
        <taxon>Bacillota</taxon>
        <taxon>Bacilli</taxon>
        <taxon>Bacillales</taxon>
        <taxon>Bacillaceae</taxon>
        <taxon>Bacillus</taxon>
        <taxon>Bacillus cereus group</taxon>
    </lineage>
</organism>
<proteinExistence type="predicted"/>
<dbReference type="EMBL" id="NUDL01000385">
    <property type="protein sequence ID" value="PEM35043.1"/>
    <property type="molecule type" value="Genomic_DNA"/>
</dbReference>
<evidence type="ECO:0000313" key="1">
    <source>
        <dbReference type="EMBL" id="PEM35043.1"/>
    </source>
</evidence>
<reference evidence="1 2" key="1">
    <citation type="submission" date="2017-09" db="EMBL/GenBank/DDBJ databases">
        <title>Large-scale bioinformatics analysis of Bacillus genomes uncovers conserved roles of natural products in bacterial physiology.</title>
        <authorList>
            <consortium name="Agbiome Team Llc"/>
            <person name="Bleich R.M."/>
            <person name="Grubbs K.J."/>
            <person name="Santa Maria K.C."/>
            <person name="Allen S.E."/>
            <person name="Farag S."/>
            <person name="Shank E.A."/>
            <person name="Bowers A."/>
        </authorList>
    </citation>
    <scope>NUCLEOTIDE SEQUENCE [LARGE SCALE GENOMIC DNA]</scope>
    <source>
        <strain evidence="1 2">AFS010764</strain>
    </source>
</reference>
<dbReference type="RefSeq" id="WP_179866135.1">
    <property type="nucleotide sequence ID" value="NZ_NUDL01000385.1"/>
</dbReference>
<evidence type="ECO:0000313" key="2">
    <source>
        <dbReference type="Proteomes" id="UP000220621"/>
    </source>
</evidence>
<gene>
    <name evidence="1" type="ORF">CN611_32645</name>
</gene>